<protein>
    <submittedName>
        <fullName evidence="1">Uncharacterized protein</fullName>
    </submittedName>
</protein>
<dbReference type="Proteomes" id="UP001396334">
    <property type="component" value="Unassembled WGS sequence"/>
</dbReference>
<reference evidence="1 2" key="1">
    <citation type="journal article" date="2024" name="G3 (Bethesda)">
        <title>Genome assembly of Hibiscus sabdariffa L. provides insights into metabolisms of medicinal natural products.</title>
        <authorList>
            <person name="Kim T."/>
        </authorList>
    </citation>
    <scope>NUCLEOTIDE SEQUENCE [LARGE SCALE GENOMIC DNA]</scope>
    <source>
        <strain evidence="1">TK-2024</strain>
        <tissue evidence="1">Old leaves</tissue>
    </source>
</reference>
<proteinExistence type="predicted"/>
<keyword evidence="2" id="KW-1185">Reference proteome</keyword>
<comment type="caution">
    <text evidence="1">The sequence shown here is derived from an EMBL/GenBank/DDBJ whole genome shotgun (WGS) entry which is preliminary data.</text>
</comment>
<organism evidence="1 2">
    <name type="scientific">Hibiscus sabdariffa</name>
    <name type="common">roselle</name>
    <dbReference type="NCBI Taxonomy" id="183260"/>
    <lineage>
        <taxon>Eukaryota</taxon>
        <taxon>Viridiplantae</taxon>
        <taxon>Streptophyta</taxon>
        <taxon>Embryophyta</taxon>
        <taxon>Tracheophyta</taxon>
        <taxon>Spermatophyta</taxon>
        <taxon>Magnoliopsida</taxon>
        <taxon>eudicotyledons</taxon>
        <taxon>Gunneridae</taxon>
        <taxon>Pentapetalae</taxon>
        <taxon>rosids</taxon>
        <taxon>malvids</taxon>
        <taxon>Malvales</taxon>
        <taxon>Malvaceae</taxon>
        <taxon>Malvoideae</taxon>
        <taxon>Hibiscus</taxon>
    </lineage>
</organism>
<sequence length="175" mass="19812">MEPVSGNWFFGAIKNSLLCAIRATRPFSFPFSQGWVCWFPGTFDSTNKKILGFRPSPCLDLCSRFRVNGTASGFFPFSSLFYLITCPRILKSILNRLISRLRIFMKKTHASAYGFHTTHTCSPSLASPAIAFASQREKRVYAERDKGAVCMYKSKRAMMALEMELEEQDELGLAH</sequence>
<evidence type="ECO:0000313" key="1">
    <source>
        <dbReference type="EMBL" id="KAK8491888.1"/>
    </source>
</evidence>
<dbReference type="EMBL" id="JBBPBN010000257">
    <property type="protein sequence ID" value="KAK8491888.1"/>
    <property type="molecule type" value="Genomic_DNA"/>
</dbReference>
<name>A0ABR2AFY0_9ROSI</name>
<evidence type="ECO:0000313" key="2">
    <source>
        <dbReference type="Proteomes" id="UP001396334"/>
    </source>
</evidence>
<gene>
    <name evidence="1" type="ORF">V6N11_014012</name>
</gene>
<accession>A0ABR2AFY0</accession>